<dbReference type="HOGENOM" id="CLU_033323_6_0_5"/>
<name>S5Y1V9_PARAH</name>
<dbReference type="PATRIC" id="fig|1367847.3.peg.4433"/>
<dbReference type="GO" id="GO:0016853">
    <property type="term" value="F:isomerase activity"/>
    <property type="evidence" value="ECO:0007669"/>
    <property type="project" value="UniProtKB-KW"/>
</dbReference>
<evidence type="ECO:0000313" key="1">
    <source>
        <dbReference type="EMBL" id="AGT11452.1"/>
    </source>
</evidence>
<dbReference type="EMBL" id="CP006654">
    <property type="protein sequence ID" value="AGT11452.1"/>
    <property type="molecule type" value="Genomic_DNA"/>
</dbReference>
<sequence>MTIRLSLICAAPPDGTAFPADQPASRPALDKLTPLAGADLCLISPLRRARDTAQALGCQGVLVPALAETDFGAWAGRAPADLLAEAPADFAAWLGDPTAAPHGGESFAQMAARVTGWLDALTPESGELIAITHPGPIQALVLSVLDAPLSAAARVSVKPLSRTRLSHDGRRWSLHPGAALFD</sequence>
<dbReference type="Gene3D" id="3.40.50.1240">
    <property type="entry name" value="Phosphoglycerate mutase-like"/>
    <property type="match status" value="1"/>
</dbReference>
<accession>S5Y1V9</accession>
<geneLocation type="plasmid" evidence="1 2">
    <name>pAMI6</name>
</geneLocation>
<reference evidence="1 2" key="1">
    <citation type="journal article" date="2014" name="BMC Genomics">
        <title>Architecture and functions of a multipartite genome of the methylotrophic bacterium Paracoccus aminophilus JCM 7686, containing primary and secondary chromids.</title>
        <authorList>
            <person name="Dziewit L."/>
            <person name="Czarnecki J."/>
            <person name="Wibberg D."/>
            <person name="Radlinska M."/>
            <person name="Mrozek P."/>
            <person name="Szymczak M."/>
            <person name="Schluter A."/>
            <person name="Puhler A."/>
            <person name="Bartosik D."/>
        </authorList>
    </citation>
    <scope>NUCLEOTIDE SEQUENCE [LARGE SCALE GENOMIC DNA]</scope>
    <source>
        <strain evidence="1">JCM 7686</strain>
        <plasmid evidence="2">Plasmid pAMI6</plasmid>
    </source>
</reference>
<evidence type="ECO:0000313" key="2">
    <source>
        <dbReference type="Proteomes" id="UP000015480"/>
    </source>
</evidence>
<dbReference type="Proteomes" id="UP000015480">
    <property type="component" value="Plasmid pAMI6"/>
</dbReference>
<keyword evidence="1" id="KW-0413">Isomerase</keyword>
<dbReference type="OrthoDB" id="7502553at2"/>
<gene>
    <name evidence="1" type="ORF">JCM7686_pAMI6p122</name>
</gene>
<dbReference type="EC" id="5.4.2.-" evidence="1"/>
<dbReference type="InterPro" id="IPR013078">
    <property type="entry name" value="His_Pase_superF_clade-1"/>
</dbReference>
<dbReference type="Pfam" id="PF00300">
    <property type="entry name" value="His_Phos_1"/>
    <property type="match status" value="1"/>
</dbReference>
<proteinExistence type="predicted"/>
<dbReference type="KEGG" id="pami:JCM7686_pAMI6p122"/>
<dbReference type="InterPro" id="IPR029033">
    <property type="entry name" value="His_PPase_superfam"/>
</dbReference>
<dbReference type="RefSeq" id="WP_020953223.1">
    <property type="nucleotide sequence ID" value="NC_022044.1"/>
</dbReference>
<keyword evidence="2" id="KW-1185">Reference proteome</keyword>
<keyword evidence="1" id="KW-0614">Plasmid</keyword>
<dbReference type="SUPFAM" id="SSF53254">
    <property type="entry name" value="Phosphoglycerate mutase-like"/>
    <property type="match status" value="1"/>
</dbReference>
<organism evidence="1 2">
    <name type="scientific">Paracoccus aminophilus JCM 7686</name>
    <dbReference type="NCBI Taxonomy" id="1367847"/>
    <lineage>
        <taxon>Bacteria</taxon>
        <taxon>Pseudomonadati</taxon>
        <taxon>Pseudomonadota</taxon>
        <taxon>Alphaproteobacteria</taxon>
        <taxon>Rhodobacterales</taxon>
        <taxon>Paracoccaceae</taxon>
        <taxon>Paracoccus</taxon>
    </lineage>
</organism>
<protein>
    <submittedName>
        <fullName evidence="1">Phosphoglycerate mutase</fullName>
        <ecNumber evidence="1">5.4.2.-</ecNumber>
    </submittedName>
</protein>
<dbReference type="AlphaFoldDB" id="S5Y1V9"/>